<keyword evidence="3" id="KW-1185">Reference proteome</keyword>
<evidence type="ECO:0000313" key="3">
    <source>
        <dbReference type="Proteomes" id="UP000249829"/>
    </source>
</evidence>
<dbReference type="Proteomes" id="UP000249829">
    <property type="component" value="Unassembled WGS sequence"/>
</dbReference>
<organism evidence="2 3">
    <name type="scientific">Aspergillus violaceofuscus (strain CBS 115571)</name>
    <dbReference type="NCBI Taxonomy" id="1450538"/>
    <lineage>
        <taxon>Eukaryota</taxon>
        <taxon>Fungi</taxon>
        <taxon>Dikarya</taxon>
        <taxon>Ascomycota</taxon>
        <taxon>Pezizomycotina</taxon>
        <taxon>Eurotiomycetes</taxon>
        <taxon>Eurotiomycetidae</taxon>
        <taxon>Eurotiales</taxon>
        <taxon>Aspergillaceae</taxon>
        <taxon>Aspergillus</taxon>
    </lineage>
</organism>
<name>A0A2V5HI87_ASPV1</name>
<feature type="transmembrane region" description="Helical" evidence="1">
    <location>
        <begin position="23"/>
        <end position="43"/>
    </location>
</feature>
<gene>
    <name evidence="2" type="ORF">BO99DRAFT_96938</name>
</gene>
<sequence>MMTTANVYGGLCLSYACELCPSLFYLFSIFLVWLSCFVCDIVYTSPGHATRFFLLCVVSDLVLISAVRHWFN</sequence>
<reference evidence="2 3" key="1">
    <citation type="submission" date="2018-02" db="EMBL/GenBank/DDBJ databases">
        <title>The genomes of Aspergillus section Nigri reveals drivers in fungal speciation.</title>
        <authorList>
            <consortium name="DOE Joint Genome Institute"/>
            <person name="Vesth T.C."/>
            <person name="Nybo J."/>
            <person name="Theobald S."/>
            <person name="Brandl J."/>
            <person name="Frisvad J.C."/>
            <person name="Nielsen K.F."/>
            <person name="Lyhne E.K."/>
            <person name="Kogle M.E."/>
            <person name="Kuo A."/>
            <person name="Riley R."/>
            <person name="Clum A."/>
            <person name="Nolan M."/>
            <person name="Lipzen A."/>
            <person name="Salamov A."/>
            <person name="Henrissat B."/>
            <person name="Wiebenga A."/>
            <person name="De vries R.P."/>
            <person name="Grigoriev I.V."/>
            <person name="Mortensen U.H."/>
            <person name="Andersen M.R."/>
            <person name="Baker S.E."/>
        </authorList>
    </citation>
    <scope>NUCLEOTIDE SEQUENCE [LARGE SCALE GENOMIC DNA]</scope>
    <source>
        <strain evidence="2 3">CBS 115571</strain>
    </source>
</reference>
<evidence type="ECO:0000256" key="1">
    <source>
        <dbReference type="SAM" id="Phobius"/>
    </source>
</evidence>
<protein>
    <submittedName>
        <fullName evidence="2">Uncharacterized protein</fullName>
    </submittedName>
</protein>
<accession>A0A2V5HI87</accession>
<keyword evidence="1" id="KW-0472">Membrane</keyword>
<proteinExistence type="predicted"/>
<feature type="transmembrane region" description="Helical" evidence="1">
    <location>
        <begin position="52"/>
        <end position="71"/>
    </location>
</feature>
<keyword evidence="1" id="KW-0812">Transmembrane</keyword>
<dbReference type="AlphaFoldDB" id="A0A2V5HI87"/>
<keyword evidence="1" id="KW-1133">Transmembrane helix</keyword>
<evidence type="ECO:0000313" key="2">
    <source>
        <dbReference type="EMBL" id="PYI21063.1"/>
    </source>
</evidence>
<dbReference type="EMBL" id="KZ825120">
    <property type="protein sequence ID" value="PYI21063.1"/>
    <property type="molecule type" value="Genomic_DNA"/>
</dbReference>